<dbReference type="PANTHER" id="PTHR23022:SF135">
    <property type="entry name" value="SI:DKEY-77F5.3"/>
    <property type="match status" value="1"/>
</dbReference>
<dbReference type="GO" id="GO:0015074">
    <property type="term" value="P:DNA integration"/>
    <property type="evidence" value="ECO:0007669"/>
    <property type="project" value="InterPro"/>
</dbReference>
<evidence type="ECO:0000313" key="3">
    <source>
        <dbReference type="EMBL" id="EUC67713.1"/>
    </source>
</evidence>
<dbReference type="EMBL" id="JATN01000120">
    <property type="protein sequence ID" value="EUC67713.1"/>
    <property type="molecule type" value="Genomic_DNA"/>
</dbReference>
<dbReference type="GO" id="GO:0006313">
    <property type="term" value="P:DNA transposition"/>
    <property type="evidence" value="ECO:0007669"/>
    <property type="project" value="InterPro"/>
</dbReference>
<evidence type="ECO:0000313" key="4">
    <source>
        <dbReference type="Proteomes" id="UP000030108"/>
    </source>
</evidence>
<dbReference type="InterPro" id="IPR002492">
    <property type="entry name" value="Transposase_Tc1-like"/>
</dbReference>
<dbReference type="AlphaFoldDB" id="X8JXI6"/>
<feature type="domain" description="Transposase Tc1-like" evidence="1">
    <location>
        <begin position="82"/>
        <end position="136"/>
    </location>
</feature>
<dbReference type="Proteomes" id="UP000030108">
    <property type="component" value="Unassembled WGS sequence"/>
</dbReference>
<proteinExistence type="predicted"/>
<organism evidence="3 4">
    <name type="scientific">Rhizoctonia solani AG-3 Rhs1AP</name>
    <dbReference type="NCBI Taxonomy" id="1086054"/>
    <lineage>
        <taxon>Eukaryota</taxon>
        <taxon>Fungi</taxon>
        <taxon>Dikarya</taxon>
        <taxon>Basidiomycota</taxon>
        <taxon>Agaricomycotina</taxon>
        <taxon>Agaricomycetes</taxon>
        <taxon>Cantharellales</taxon>
        <taxon>Ceratobasidiaceae</taxon>
        <taxon>Rhizoctonia</taxon>
    </lineage>
</organism>
<dbReference type="Gene3D" id="3.30.420.10">
    <property type="entry name" value="Ribonuclease H-like superfamily/Ribonuclease H"/>
    <property type="match status" value="1"/>
</dbReference>
<comment type="caution">
    <text evidence="3">The sequence shown here is derived from an EMBL/GenBank/DDBJ whole genome shotgun (WGS) entry which is preliminary data.</text>
</comment>
<dbReference type="InterPro" id="IPR052338">
    <property type="entry name" value="Transposase_5"/>
</dbReference>
<protein>
    <submittedName>
        <fullName evidence="3">Transposase</fullName>
    </submittedName>
</protein>
<reference evidence="4" key="1">
    <citation type="journal article" date="2014" name="Genome Announc.">
        <title>Draft genome sequence of the plant-pathogenic soil fungus Rhizoctonia solani anastomosis group 3 strain Rhs1AP.</title>
        <authorList>
            <person name="Cubeta M.A."/>
            <person name="Thomas E."/>
            <person name="Dean R.A."/>
            <person name="Jabaji S."/>
            <person name="Neate S.M."/>
            <person name="Tavantzis S."/>
            <person name="Toda T."/>
            <person name="Vilgalys R."/>
            <person name="Bharathan N."/>
            <person name="Fedorova-Abrams N."/>
            <person name="Pakala S.B."/>
            <person name="Pakala S.M."/>
            <person name="Zafar N."/>
            <person name="Joardar V."/>
            <person name="Losada L."/>
            <person name="Nierman W.C."/>
        </authorList>
    </citation>
    <scope>NUCLEOTIDE SEQUENCE [LARGE SCALE GENOMIC DNA]</scope>
    <source>
        <strain evidence="4">AG-3</strain>
    </source>
</reference>
<feature type="non-terminal residue" evidence="3">
    <location>
        <position position="339"/>
    </location>
</feature>
<dbReference type="GO" id="GO:0003677">
    <property type="term" value="F:DNA binding"/>
    <property type="evidence" value="ECO:0007669"/>
    <property type="project" value="InterPro"/>
</dbReference>
<name>X8JXI6_9AGAM</name>
<dbReference type="Pfam" id="PF13358">
    <property type="entry name" value="DDE_3"/>
    <property type="match status" value="1"/>
</dbReference>
<dbReference type="InterPro" id="IPR036397">
    <property type="entry name" value="RNaseH_sf"/>
</dbReference>
<accession>X8JXI6</accession>
<dbReference type="PANTHER" id="PTHR23022">
    <property type="entry name" value="TRANSPOSABLE ELEMENT-RELATED"/>
    <property type="match status" value="1"/>
</dbReference>
<feature type="domain" description="Tc1-like transposase DDE" evidence="2">
    <location>
        <begin position="222"/>
        <end position="287"/>
    </location>
</feature>
<gene>
    <name evidence="3" type="ORF">RSOL_563990</name>
</gene>
<evidence type="ECO:0000259" key="1">
    <source>
        <dbReference type="Pfam" id="PF01498"/>
    </source>
</evidence>
<dbReference type="InterPro" id="IPR009057">
    <property type="entry name" value="Homeodomain-like_sf"/>
</dbReference>
<dbReference type="InterPro" id="IPR038717">
    <property type="entry name" value="Tc1-like_DDE_dom"/>
</dbReference>
<sequence>MPPAYSKDTLYSVLALLDKGKKHAEIIAKTGVSSSYITRVTKKHRPHLERLTRGRPRKLNPTATRHAVRLVTNGSAVNTRQATQILSNIAGEPISTNTVRRALKQAGLKPKKKVKKPKLTPDHIKARIQFAQAHKDWTIEDWKRVLWSDETKFKRLGSDGVHWVWVRPGEELSDRLTLPTMSFGGGGLMFWGCMGWMGTGYGTKLETPLNMVLYKDILEDEFLKSLEHLGMEPGEVIFQFDNAHAHVAKSSLKWLDDHGIQYLEWPANSPDLNPIENLWSEMKRRLGEYESPPGGILELWERVQVVYNDLGVDYCRKLIESMPRRMELVLKNRGKAIPY</sequence>
<dbReference type="OrthoDB" id="2753252at2759"/>
<dbReference type="SUPFAM" id="SSF46689">
    <property type="entry name" value="Homeodomain-like"/>
    <property type="match status" value="1"/>
</dbReference>
<evidence type="ECO:0000259" key="2">
    <source>
        <dbReference type="Pfam" id="PF13358"/>
    </source>
</evidence>
<dbReference type="Pfam" id="PF01498">
    <property type="entry name" value="HTH_Tnp_Tc3_2"/>
    <property type="match status" value="1"/>
</dbReference>